<feature type="domain" description="SHOCT" evidence="2">
    <location>
        <begin position="300"/>
        <end position="326"/>
    </location>
</feature>
<feature type="compositionally biased region" description="Low complexity" evidence="1">
    <location>
        <begin position="124"/>
        <end position="135"/>
    </location>
</feature>
<evidence type="ECO:0000313" key="3">
    <source>
        <dbReference type="EMBL" id="GAA1967019.1"/>
    </source>
</evidence>
<comment type="caution">
    <text evidence="3">The sequence shown here is derived from an EMBL/GenBank/DDBJ whole genome shotgun (WGS) entry which is preliminary data.</text>
</comment>
<name>A0ABN2RD94_9MICO</name>
<dbReference type="InterPro" id="IPR018649">
    <property type="entry name" value="SHOCT"/>
</dbReference>
<evidence type="ECO:0000313" key="4">
    <source>
        <dbReference type="Proteomes" id="UP001499933"/>
    </source>
</evidence>
<organism evidence="3 4">
    <name type="scientific">Microbacterium deminutum</name>
    <dbReference type="NCBI Taxonomy" id="344164"/>
    <lineage>
        <taxon>Bacteria</taxon>
        <taxon>Bacillati</taxon>
        <taxon>Actinomycetota</taxon>
        <taxon>Actinomycetes</taxon>
        <taxon>Micrococcales</taxon>
        <taxon>Microbacteriaceae</taxon>
        <taxon>Microbacterium</taxon>
    </lineage>
</organism>
<feature type="region of interest" description="Disordered" evidence="1">
    <location>
        <begin position="124"/>
        <end position="159"/>
    </location>
</feature>
<sequence>MTQYPASWSLKKQAKKDAEAASYLFPGERVFYQGSANGVKPLTTDLVVTDVRLFRYSPSGFGDGIRLTEIAEVLAKSSALTGGSLVITDRAGIVVKLSAIASKDIAALETAIASARAAQPAPEAIAAAEADSAAQRTEDVSTTGDVSGEAKADERRLQQVEKRREAAASILERARAKASKKGINVDGALAVAHTYDDGQDQFLVLFPDRVELIKRRKTGSLFGSGAGTEAIPLTRISSTQVVNSSIWAIVEVYTSGNSIKFKADQISGPAMREAILDQMNRSSAGSGPTSAAQPEDLPAKIRKLAELHADGILTDEEFDAKKTELLERM</sequence>
<dbReference type="RefSeq" id="WP_344096635.1">
    <property type="nucleotide sequence ID" value="NZ_BAAAOG010000008.1"/>
</dbReference>
<keyword evidence="4" id="KW-1185">Reference proteome</keyword>
<protein>
    <recommendedName>
        <fullName evidence="2">SHOCT domain-containing protein</fullName>
    </recommendedName>
</protein>
<proteinExistence type="predicted"/>
<gene>
    <name evidence="3" type="ORF">GCM10009776_32580</name>
</gene>
<evidence type="ECO:0000256" key="1">
    <source>
        <dbReference type="SAM" id="MobiDB-lite"/>
    </source>
</evidence>
<dbReference type="EMBL" id="BAAAOG010000008">
    <property type="protein sequence ID" value="GAA1967019.1"/>
    <property type="molecule type" value="Genomic_DNA"/>
</dbReference>
<reference evidence="3 4" key="1">
    <citation type="journal article" date="2019" name="Int. J. Syst. Evol. Microbiol.">
        <title>The Global Catalogue of Microorganisms (GCM) 10K type strain sequencing project: providing services to taxonomists for standard genome sequencing and annotation.</title>
        <authorList>
            <consortium name="The Broad Institute Genomics Platform"/>
            <consortium name="The Broad Institute Genome Sequencing Center for Infectious Disease"/>
            <person name="Wu L."/>
            <person name="Ma J."/>
        </authorList>
    </citation>
    <scope>NUCLEOTIDE SEQUENCE [LARGE SCALE GENOMIC DNA]</scope>
    <source>
        <strain evidence="3 4">JCM 14901</strain>
    </source>
</reference>
<dbReference type="Proteomes" id="UP001499933">
    <property type="component" value="Unassembled WGS sequence"/>
</dbReference>
<feature type="compositionally biased region" description="Basic and acidic residues" evidence="1">
    <location>
        <begin position="148"/>
        <end position="159"/>
    </location>
</feature>
<dbReference type="Pfam" id="PF09851">
    <property type="entry name" value="SHOCT"/>
    <property type="match status" value="1"/>
</dbReference>
<evidence type="ECO:0000259" key="2">
    <source>
        <dbReference type="Pfam" id="PF09851"/>
    </source>
</evidence>
<accession>A0ABN2RD94</accession>